<dbReference type="HOGENOM" id="CLU_010119_16_0_1"/>
<dbReference type="AlphaFoldDB" id="K4AMG7"/>
<dbReference type="Gramene" id="KQK90455">
    <property type="protein sequence ID" value="KQK90455"/>
    <property type="gene ID" value="SETIT_040108mg"/>
</dbReference>
<dbReference type="Pfam" id="PF14226">
    <property type="entry name" value="DIOX_N"/>
    <property type="match status" value="1"/>
</dbReference>
<dbReference type="OrthoDB" id="288590at2759"/>
<name>K4AMG7_SETIT</name>
<comment type="similarity">
    <text evidence="1 5">Belongs to the iron/ascorbate-dependent oxidoreductase family.</text>
</comment>
<dbReference type="GO" id="GO:0046872">
    <property type="term" value="F:metal ion binding"/>
    <property type="evidence" value="ECO:0007669"/>
    <property type="project" value="UniProtKB-KW"/>
</dbReference>
<dbReference type="OMA" id="FTIKIYG"/>
<evidence type="ECO:0000256" key="3">
    <source>
        <dbReference type="ARBA" id="ARBA00023002"/>
    </source>
</evidence>
<reference evidence="8" key="3">
    <citation type="submission" date="2018-08" db="UniProtKB">
        <authorList>
            <consortium name="EnsemblPlants"/>
        </authorList>
    </citation>
    <scope>IDENTIFICATION</scope>
    <source>
        <strain evidence="8">Yugu1</strain>
    </source>
</reference>
<dbReference type="PANTHER" id="PTHR47991">
    <property type="entry name" value="OXOGLUTARATE/IRON-DEPENDENT DIOXYGENASE"/>
    <property type="match status" value="1"/>
</dbReference>
<evidence type="ECO:0000313" key="7">
    <source>
        <dbReference type="EMBL" id="RCV44370.1"/>
    </source>
</evidence>
<dbReference type="STRING" id="4555.K4AMG7"/>
<evidence type="ECO:0000256" key="4">
    <source>
        <dbReference type="ARBA" id="ARBA00023004"/>
    </source>
</evidence>
<evidence type="ECO:0000256" key="5">
    <source>
        <dbReference type="RuleBase" id="RU003682"/>
    </source>
</evidence>
<keyword evidence="4 5" id="KW-0408">Iron</keyword>
<dbReference type="EnsemblPlants" id="KQK90455">
    <property type="protein sequence ID" value="KQK90455"/>
    <property type="gene ID" value="SETIT_040108mg"/>
</dbReference>
<reference evidence="7 9" key="1">
    <citation type="journal article" date="2012" name="Nat. Biotechnol.">
        <title>Reference genome sequence of the model plant Setaria.</title>
        <authorList>
            <person name="Bennetzen J.L."/>
            <person name="Schmutz J."/>
            <person name="Wang H."/>
            <person name="Percifield R."/>
            <person name="Hawkins J."/>
            <person name="Pontaroli A.C."/>
            <person name="Estep M."/>
            <person name="Feng L."/>
            <person name="Vaughn J.N."/>
            <person name="Grimwood J."/>
            <person name="Jenkins J."/>
            <person name="Barry K."/>
            <person name="Lindquist E."/>
            <person name="Hellsten U."/>
            <person name="Deshpande S."/>
            <person name="Wang X."/>
            <person name="Wu X."/>
            <person name="Mitros T."/>
            <person name="Triplett J."/>
            <person name="Yang X."/>
            <person name="Ye C.Y."/>
            <person name="Mauro-Herrera M."/>
            <person name="Wang L."/>
            <person name="Li P."/>
            <person name="Sharma M."/>
            <person name="Sharma R."/>
            <person name="Ronald P.C."/>
            <person name="Panaud O."/>
            <person name="Kellogg E.A."/>
            <person name="Brutnell T.P."/>
            <person name="Doust A.N."/>
            <person name="Tuskan G.A."/>
            <person name="Rokhsar D."/>
            <person name="Devos K.M."/>
        </authorList>
    </citation>
    <scope>NUCLEOTIDE SEQUENCE [LARGE SCALE GENOMIC DNA]</scope>
    <source>
        <strain evidence="9">cv. Yugu1</strain>
        <strain evidence="7">Yugu1</strain>
    </source>
</reference>
<dbReference type="PROSITE" id="PS51471">
    <property type="entry name" value="FE2OG_OXY"/>
    <property type="match status" value="1"/>
</dbReference>
<dbReference type="EMBL" id="AGNK02005936">
    <property type="status" value="NOT_ANNOTATED_CDS"/>
    <property type="molecule type" value="Genomic_DNA"/>
</dbReference>
<evidence type="ECO:0000259" key="6">
    <source>
        <dbReference type="PROSITE" id="PS51471"/>
    </source>
</evidence>
<feature type="domain" description="Fe2OG dioxygenase" evidence="6">
    <location>
        <begin position="204"/>
        <end position="304"/>
    </location>
</feature>
<dbReference type="InterPro" id="IPR026992">
    <property type="entry name" value="DIOX_N"/>
</dbReference>
<gene>
    <name evidence="7" type="ORF">SETIT_9G367900v2</name>
</gene>
<organism evidence="7">
    <name type="scientific">Setaria italica</name>
    <name type="common">Foxtail millet</name>
    <name type="synonym">Panicum italicum</name>
    <dbReference type="NCBI Taxonomy" id="4555"/>
    <lineage>
        <taxon>Eukaryota</taxon>
        <taxon>Viridiplantae</taxon>
        <taxon>Streptophyta</taxon>
        <taxon>Embryophyta</taxon>
        <taxon>Tracheophyta</taxon>
        <taxon>Spermatophyta</taxon>
        <taxon>Magnoliopsida</taxon>
        <taxon>Liliopsida</taxon>
        <taxon>Poales</taxon>
        <taxon>Poaceae</taxon>
        <taxon>PACMAD clade</taxon>
        <taxon>Panicoideae</taxon>
        <taxon>Panicodae</taxon>
        <taxon>Paniceae</taxon>
        <taxon>Cenchrinae</taxon>
        <taxon>Setaria</taxon>
    </lineage>
</organism>
<dbReference type="EMBL" id="CM003536">
    <property type="protein sequence ID" value="RCV44370.1"/>
    <property type="molecule type" value="Genomic_DNA"/>
</dbReference>
<protein>
    <recommendedName>
        <fullName evidence="6">Fe2OG dioxygenase domain-containing protein</fullName>
    </recommendedName>
</protein>
<dbReference type="InterPro" id="IPR005123">
    <property type="entry name" value="Oxoglu/Fe-dep_dioxygenase_dom"/>
</dbReference>
<evidence type="ECO:0000313" key="9">
    <source>
        <dbReference type="Proteomes" id="UP000004995"/>
    </source>
</evidence>
<dbReference type="Gene3D" id="2.60.120.330">
    <property type="entry name" value="B-lactam Antibiotic, Isopenicillin N Synthase, Chain"/>
    <property type="match status" value="1"/>
</dbReference>
<keyword evidence="2 5" id="KW-0479">Metal-binding</keyword>
<dbReference type="InterPro" id="IPR044861">
    <property type="entry name" value="IPNS-like_FE2OG_OXY"/>
</dbReference>
<dbReference type="InterPro" id="IPR050295">
    <property type="entry name" value="Plant_2OG-oxidoreductases"/>
</dbReference>
<reference evidence="7" key="2">
    <citation type="submission" date="2015-07" db="EMBL/GenBank/DDBJ databases">
        <authorList>
            <person name="Noorani M."/>
        </authorList>
    </citation>
    <scope>NUCLEOTIDE SEQUENCE</scope>
    <source>
        <strain evidence="7">Yugu1</strain>
    </source>
</reference>
<dbReference type="Pfam" id="PF03171">
    <property type="entry name" value="2OG-FeII_Oxy"/>
    <property type="match status" value="1"/>
</dbReference>
<dbReference type="GO" id="GO:0016491">
    <property type="term" value="F:oxidoreductase activity"/>
    <property type="evidence" value="ECO:0007669"/>
    <property type="project" value="UniProtKB-KW"/>
</dbReference>
<dbReference type="Proteomes" id="UP000004995">
    <property type="component" value="Unassembled WGS sequence"/>
</dbReference>
<dbReference type="eggNOG" id="KOG0143">
    <property type="taxonomic scope" value="Eukaryota"/>
</dbReference>
<keyword evidence="9" id="KW-1185">Reference proteome</keyword>
<dbReference type="InterPro" id="IPR027443">
    <property type="entry name" value="IPNS-like_sf"/>
</dbReference>
<dbReference type="SUPFAM" id="SSF51197">
    <property type="entry name" value="Clavaminate synthase-like"/>
    <property type="match status" value="1"/>
</dbReference>
<keyword evidence="3 5" id="KW-0560">Oxidoreductase</keyword>
<evidence type="ECO:0000256" key="1">
    <source>
        <dbReference type="ARBA" id="ARBA00008056"/>
    </source>
</evidence>
<evidence type="ECO:0000313" key="8">
    <source>
        <dbReference type="EnsemblPlants" id="KQK90455"/>
    </source>
</evidence>
<sequence>MKELVSPWALGTGAQYGAGSTHQQAAAKLIRRDRITDAAATLFSTDSVNQIPKRFIRTDELQAAGAVVGEDETFELPVLDMAKLLDPELSASETLTSHGVDEAVIQRMKESAAEFFSLPLERKNAVAFRGDDDKLEGFGHHISGGPSAGKLDWAECVTLVTHPVHYSMEMTGLARRLLGFMAIDLGVSQEELLGAFFSGDDADKGQSAVINHYPPCRHPDKVLGIVPHTDLMGLTVLLHVDDTPGLQIRRGDRWFPVRPLPDAFVVNVGDILEVLTNGAYASVEHRVIPDAERGRTTIVVFQDASVDGAVTPLPELVRGDEARARYNSIGKLEYTKGNFKALGEETRFIHNTSKLRACVNTKI</sequence>
<proteinExistence type="inferred from homology"/>
<evidence type="ECO:0000256" key="2">
    <source>
        <dbReference type="ARBA" id="ARBA00022723"/>
    </source>
</evidence>
<accession>K4AMG7</accession>